<feature type="transmembrane region" description="Helical" evidence="5">
    <location>
        <begin position="435"/>
        <end position="455"/>
    </location>
</feature>
<feature type="transmembrane region" description="Helical" evidence="5">
    <location>
        <begin position="167"/>
        <end position="189"/>
    </location>
</feature>
<dbReference type="InterPro" id="IPR005828">
    <property type="entry name" value="MFS_sugar_transport-like"/>
</dbReference>
<dbReference type="Gene3D" id="1.20.1250.20">
    <property type="entry name" value="MFS general substrate transporter like domains"/>
    <property type="match status" value="2"/>
</dbReference>
<evidence type="ECO:0000313" key="7">
    <source>
        <dbReference type="EMBL" id="KAL3311294.1"/>
    </source>
</evidence>
<accession>A0ABD2PV03</accession>
<feature type="transmembrane region" description="Helical" evidence="5">
    <location>
        <begin position="381"/>
        <end position="399"/>
    </location>
</feature>
<proteinExistence type="predicted"/>
<evidence type="ECO:0000259" key="6">
    <source>
        <dbReference type="PROSITE" id="PS50850"/>
    </source>
</evidence>
<sequence length="517" mass="59204">MTEFVAQEYPPVTVDYDQVLQDSYGCGMFQVLLLFALSAGTLFTSMEFASINFMSEEIGFVCDSEHNVSWITQQSYRSLLNGESVDPVPSVEQCWGLIQGDPKRPFKCMDYVFQTNSSGMSNSLVSEFQLVCDLKPLVLYQELTFTFCLATGHLIMGFLERFGRRRVYILVMAGIFLTQIGMTLIHSLWTMFLMRALRGLFDTTYLGICILCEVLPTSKRMIYVNFLWIFYGIGYILTALFAYVTRDWRQLRMCMLLPIIMLPMIFYVVVESPRWLMLRGRHVQAMLNLRKIARINRVRLPRNYFRRMDKNCTIDVPMLDSPPNDNAISLMLIYFASTTDDRFASTNVFLNMVLQGLLEFPSTFLAWILSEKAGRRMAVSSLLLLASILLGGVSILKWFYEMGIFYSLLACMGKFAVTTAYGVNDVYATELLPTSIRCSALFIIITVAFYGMLIGQVVNKYDYIACIVYAVLSLIATILCFFRLPETAHLDLPDTIDQASQLKRGQERHWHKIELSH</sequence>
<evidence type="ECO:0000256" key="1">
    <source>
        <dbReference type="ARBA" id="ARBA00004141"/>
    </source>
</evidence>
<protein>
    <recommendedName>
        <fullName evidence="6">Major facilitator superfamily (MFS) profile domain-containing protein</fullName>
    </recommendedName>
</protein>
<feature type="transmembrane region" description="Helical" evidence="5">
    <location>
        <begin position="348"/>
        <end position="369"/>
    </location>
</feature>
<feature type="domain" description="Major facilitator superfamily (MFS) profile" evidence="6">
    <location>
        <begin position="33"/>
        <end position="488"/>
    </location>
</feature>
<feature type="transmembrane region" description="Helical" evidence="5">
    <location>
        <begin position="222"/>
        <end position="244"/>
    </location>
</feature>
<feature type="transmembrane region" description="Helical" evidence="5">
    <location>
        <begin position="27"/>
        <end position="46"/>
    </location>
</feature>
<dbReference type="SUPFAM" id="SSF103473">
    <property type="entry name" value="MFS general substrate transporter"/>
    <property type="match status" value="1"/>
</dbReference>
<dbReference type="EMBL" id="JBJKFK010002312">
    <property type="protein sequence ID" value="KAL3311294.1"/>
    <property type="molecule type" value="Genomic_DNA"/>
</dbReference>
<keyword evidence="2 5" id="KW-0812">Transmembrane</keyword>
<evidence type="ECO:0000256" key="4">
    <source>
        <dbReference type="ARBA" id="ARBA00023136"/>
    </source>
</evidence>
<dbReference type="Pfam" id="PF00083">
    <property type="entry name" value="Sugar_tr"/>
    <property type="match status" value="2"/>
</dbReference>
<dbReference type="Proteomes" id="UP001626550">
    <property type="component" value="Unassembled WGS sequence"/>
</dbReference>
<dbReference type="GO" id="GO:0016020">
    <property type="term" value="C:membrane"/>
    <property type="evidence" value="ECO:0007669"/>
    <property type="project" value="UniProtKB-SubCell"/>
</dbReference>
<reference evidence="7 8" key="1">
    <citation type="submission" date="2024-11" db="EMBL/GenBank/DDBJ databases">
        <title>Adaptive evolution of stress response genes in parasites aligns with host niche diversity.</title>
        <authorList>
            <person name="Hahn C."/>
            <person name="Resl P."/>
        </authorList>
    </citation>
    <scope>NUCLEOTIDE SEQUENCE [LARGE SCALE GENOMIC DNA]</scope>
    <source>
        <strain evidence="7">EGGRZ-B1_66</strain>
        <tissue evidence="7">Body</tissue>
    </source>
</reference>
<dbReference type="PROSITE" id="PS50850">
    <property type="entry name" value="MFS"/>
    <property type="match status" value="1"/>
</dbReference>
<organism evidence="7 8">
    <name type="scientific">Cichlidogyrus casuarinus</name>
    <dbReference type="NCBI Taxonomy" id="1844966"/>
    <lineage>
        <taxon>Eukaryota</taxon>
        <taxon>Metazoa</taxon>
        <taxon>Spiralia</taxon>
        <taxon>Lophotrochozoa</taxon>
        <taxon>Platyhelminthes</taxon>
        <taxon>Monogenea</taxon>
        <taxon>Monopisthocotylea</taxon>
        <taxon>Dactylogyridea</taxon>
        <taxon>Ancyrocephalidae</taxon>
        <taxon>Cichlidogyrus</taxon>
    </lineage>
</organism>
<name>A0ABD2PV03_9PLAT</name>
<comment type="subcellular location">
    <subcellularLocation>
        <location evidence="1">Membrane</location>
        <topology evidence="1">Multi-pass membrane protein</topology>
    </subcellularLocation>
</comment>
<evidence type="ECO:0000256" key="5">
    <source>
        <dbReference type="SAM" id="Phobius"/>
    </source>
</evidence>
<feature type="transmembrane region" description="Helical" evidence="5">
    <location>
        <begin position="405"/>
        <end position="423"/>
    </location>
</feature>
<evidence type="ECO:0000256" key="3">
    <source>
        <dbReference type="ARBA" id="ARBA00022989"/>
    </source>
</evidence>
<dbReference type="AlphaFoldDB" id="A0ABD2PV03"/>
<keyword evidence="3 5" id="KW-1133">Transmembrane helix</keyword>
<keyword evidence="8" id="KW-1185">Reference proteome</keyword>
<evidence type="ECO:0000313" key="8">
    <source>
        <dbReference type="Proteomes" id="UP001626550"/>
    </source>
</evidence>
<gene>
    <name evidence="7" type="ORF">Ciccas_010127</name>
</gene>
<evidence type="ECO:0000256" key="2">
    <source>
        <dbReference type="ARBA" id="ARBA00022692"/>
    </source>
</evidence>
<dbReference type="PANTHER" id="PTHR24064">
    <property type="entry name" value="SOLUTE CARRIER FAMILY 22 MEMBER"/>
    <property type="match status" value="1"/>
</dbReference>
<feature type="transmembrane region" description="Helical" evidence="5">
    <location>
        <begin position="251"/>
        <end position="270"/>
    </location>
</feature>
<dbReference type="InterPro" id="IPR020846">
    <property type="entry name" value="MFS_dom"/>
</dbReference>
<keyword evidence="4 5" id="KW-0472">Membrane</keyword>
<feature type="transmembrane region" description="Helical" evidence="5">
    <location>
        <begin position="461"/>
        <end position="482"/>
    </location>
</feature>
<dbReference type="InterPro" id="IPR036259">
    <property type="entry name" value="MFS_trans_sf"/>
</dbReference>
<comment type="caution">
    <text evidence="7">The sequence shown here is derived from an EMBL/GenBank/DDBJ whole genome shotgun (WGS) entry which is preliminary data.</text>
</comment>